<dbReference type="Proteomes" id="UP001497525">
    <property type="component" value="Unassembled WGS sequence"/>
</dbReference>
<sequence length="495" mass="55212">MTAKSTSPPPMTESKVDDSKPGITEAATETEPERSSDSLTLFLHYPVPSTQKSAMKNPSATPSAKLSDSIPSCLKFQLATGATTISTESISKPDEESSSKHVKSPAKKVARFEDTVEREKTPVEIMRENIDFVELTISDFGMKDSSRTIEILLVDVANSAAIGKVVIDLQSLFSDDITGGTANREEFHPKTVQLPVHKLPETPTAQSQREMSLRADLWWKRSKATDTTEQAVETIDRKTLFQQLSSEFVDAIPENNTVMGSETQKSQTNTNTLTLETKQMTGEAETQTEGMLTETGEGQNQDSSLNSGNDNKFHARVSTEPSEKKIHCYSQTSPSEGRERGSSFSDAASLTIPPEVQEKGVMTERSSWNENGNFAKPSWFHPNKLERVQHFRSSAISEIDEYALLQQDVMSQLYEEANGKSTTQSNICGSFLERLETMSDRSREHRQHLEQEVRQREAKRLEESLALSNRLCRLSKEGFKTELTGFEGGYKMLYH</sequence>
<feature type="compositionally biased region" description="Basic residues" evidence="1">
    <location>
        <begin position="100"/>
        <end position="109"/>
    </location>
</feature>
<gene>
    <name evidence="2" type="ORF">CDAUBV1_LOCUS5143</name>
</gene>
<comment type="caution">
    <text evidence="2">The sequence shown here is derived from an EMBL/GenBank/DDBJ whole genome shotgun (WGS) entry which is preliminary data.</text>
</comment>
<accession>A0AAV2T7A7</accession>
<feature type="compositionally biased region" description="Polar residues" evidence="1">
    <location>
        <begin position="259"/>
        <end position="310"/>
    </location>
</feature>
<evidence type="ECO:0000313" key="3">
    <source>
        <dbReference type="Proteomes" id="UP001497525"/>
    </source>
</evidence>
<organism evidence="2 3">
    <name type="scientific">Calicophoron daubneyi</name>
    <name type="common">Rumen fluke</name>
    <name type="synonym">Paramphistomum daubneyi</name>
    <dbReference type="NCBI Taxonomy" id="300641"/>
    <lineage>
        <taxon>Eukaryota</taxon>
        <taxon>Metazoa</taxon>
        <taxon>Spiralia</taxon>
        <taxon>Lophotrochozoa</taxon>
        <taxon>Platyhelminthes</taxon>
        <taxon>Trematoda</taxon>
        <taxon>Digenea</taxon>
        <taxon>Plagiorchiida</taxon>
        <taxon>Pronocephalata</taxon>
        <taxon>Paramphistomoidea</taxon>
        <taxon>Paramphistomidae</taxon>
        <taxon>Calicophoron</taxon>
    </lineage>
</organism>
<evidence type="ECO:0000313" key="2">
    <source>
        <dbReference type="EMBL" id="CAL5132303.1"/>
    </source>
</evidence>
<feature type="region of interest" description="Disordered" evidence="1">
    <location>
        <begin position="86"/>
        <end position="110"/>
    </location>
</feature>
<dbReference type="EMBL" id="CAXLJL010000123">
    <property type="protein sequence ID" value="CAL5132303.1"/>
    <property type="molecule type" value="Genomic_DNA"/>
</dbReference>
<name>A0AAV2T7A7_CALDB</name>
<reference evidence="2" key="1">
    <citation type="submission" date="2024-06" db="EMBL/GenBank/DDBJ databases">
        <authorList>
            <person name="Liu X."/>
            <person name="Lenzi L."/>
            <person name="Haldenby T S."/>
            <person name="Uol C."/>
        </authorList>
    </citation>
    <scope>NUCLEOTIDE SEQUENCE</scope>
</reference>
<evidence type="ECO:0000256" key="1">
    <source>
        <dbReference type="SAM" id="MobiDB-lite"/>
    </source>
</evidence>
<feature type="region of interest" description="Disordered" evidence="1">
    <location>
        <begin position="259"/>
        <end position="353"/>
    </location>
</feature>
<protein>
    <submittedName>
        <fullName evidence="2">Uncharacterized protein</fullName>
    </submittedName>
</protein>
<feature type="region of interest" description="Disordered" evidence="1">
    <location>
        <begin position="1"/>
        <end position="44"/>
    </location>
</feature>
<dbReference type="AlphaFoldDB" id="A0AAV2T7A7"/>
<proteinExistence type="predicted"/>